<feature type="transmembrane region" description="Helical" evidence="7">
    <location>
        <begin position="86"/>
        <end position="103"/>
    </location>
</feature>
<evidence type="ECO:0000256" key="3">
    <source>
        <dbReference type="ARBA" id="ARBA00022692"/>
    </source>
</evidence>
<evidence type="ECO:0000256" key="4">
    <source>
        <dbReference type="ARBA" id="ARBA00022989"/>
    </source>
</evidence>
<accession>A0ABW2ERL5</accession>
<dbReference type="EMBL" id="JBHSZV010000062">
    <property type="protein sequence ID" value="MFC7064041.1"/>
    <property type="molecule type" value="Genomic_DNA"/>
</dbReference>
<evidence type="ECO:0000256" key="6">
    <source>
        <dbReference type="RuleBase" id="RU003942"/>
    </source>
</evidence>
<proteinExistence type="inferred from homology"/>
<evidence type="ECO:0000313" key="8">
    <source>
        <dbReference type="EMBL" id="MFC7064041.1"/>
    </source>
</evidence>
<keyword evidence="4 7" id="KW-1133">Transmembrane helix</keyword>
<protein>
    <submittedName>
        <fullName evidence="8">DMT family transporter</fullName>
    </submittedName>
</protein>
<evidence type="ECO:0000256" key="2">
    <source>
        <dbReference type="ARBA" id="ARBA00022475"/>
    </source>
</evidence>
<dbReference type="Pfam" id="PF00893">
    <property type="entry name" value="Multi_Drug_Res"/>
    <property type="match status" value="1"/>
</dbReference>
<keyword evidence="3 6" id="KW-0812">Transmembrane</keyword>
<dbReference type="InterPro" id="IPR000390">
    <property type="entry name" value="Small_drug/metabolite_transptr"/>
</dbReference>
<reference evidence="9" key="1">
    <citation type="journal article" date="2019" name="Int. J. Syst. Evol. Microbiol.">
        <title>The Global Catalogue of Microorganisms (GCM) 10K type strain sequencing project: providing services to taxonomists for standard genome sequencing and annotation.</title>
        <authorList>
            <consortium name="The Broad Institute Genomics Platform"/>
            <consortium name="The Broad Institute Genome Sequencing Center for Infectious Disease"/>
            <person name="Wu L."/>
            <person name="Ma J."/>
        </authorList>
    </citation>
    <scope>NUCLEOTIDE SEQUENCE [LARGE SCALE GENOMIC DNA]</scope>
    <source>
        <strain evidence="9">CGMCC 4.1621</strain>
    </source>
</reference>
<dbReference type="PANTHER" id="PTHR30561">
    <property type="entry name" value="SMR FAMILY PROTON-DEPENDENT DRUG EFFLUX TRANSPORTER SUGE"/>
    <property type="match status" value="1"/>
</dbReference>
<evidence type="ECO:0000256" key="5">
    <source>
        <dbReference type="ARBA" id="ARBA00023136"/>
    </source>
</evidence>
<dbReference type="Gene3D" id="1.10.3730.20">
    <property type="match status" value="1"/>
</dbReference>
<sequence length="113" mass="12410">MNKEWLKLIIAAFFEVCWVIGLKHAGTFVEWGATALSIYISFYLLIDSSRNLPVGTAYAVFTGLGTVGTVLSEMLLFGVLFQWTKILLILLLLSGVIGLKVLTHTNVDEVTSS</sequence>
<comment type="similarity">
    <text evidence="6">Belongs to the drug/metabolite transporter (DMT) superfamily. Small multidrug resistance (SMR) (TC 2.A.7.1) family.</text>
</comment>
<feature type="transmembrane region" description="Helical" evidence="7">
    <location>
        <begin position="28"/>
        <end position="46"/>
    </location>
</feature>
<dbReference type="RefSeq" id="WP_204708341.1">
    <property type="nucleotide sequence ID" value="NZ_JBHSZV010000062.1"/>
</dbReference>
<comment type="caution">
    <text evidence="8">The sequence shown here is derived from an EMBL/GenBank/DDBJ whole genome shotgun (WGS) entry which is preliminary data.</text>
</comment>
<evidence type="ECO:0000256" key="1">
    <source>
        <dbReference type="ARBA" id="ARBA00004651"/>
    </source>
</evidence>
<keyword evidence="9" id="KW-1185">Reference proteome</keyword>
<keyword evidence="2" id="KW-1003">Cell membrane</keyword>
<dbReference type="PANTHER" id="PTHR30561:SF7">
    <property type="entry name" value="GUANIDINIUM EFFLUX SYSTEM SUBUNIT GDNC-RELATED"/>
    <property type="match status" value="1"/>
</dbReference>
<dbReference type="Proteomes" id="UP001596410">
    <property type="component" value="Unassembled WGS sequence"/>
</dbReference>
<evidence type="ECO:0000256" key="7">
    <source>
        <dbReference type="SAM" id="Phobius"/>
    </source>
</evidence>
<name>A0ABW2ERL5_9BACI</name>
<dbReference type="InterPro" id="IPR037185">
    <property type="entry name" value="EmrE-like"/>
</dbReference>
<feature type="transmembrane region" description="Helical" evidence="7">
    <location>
        <begin position="58"/>
        <end position="80"/>
    </location>
</feature>
<comment type="subcellular location">
    <subcellularLocation>
        <location evidence="1 6">Cell membrane</location>
        <topology evidence="1 6">Multi-pass membrane protein</topology>
    </subcellularLocation>
</comment>
<gene>
    <name evidence="8" type="ORF">ACFQIC_19790</name>
</gene>
<dbReference type="SUPFAM" id="SSF103481">
    <property type="entry name" value="Multidrug resistance efflux transporter EmrE"/>
    <property type="match status" value="1"/>
</dbReference>
<feature type="transmembrane region" description="Helical" evidence="7">
    <location>
        <begin position="5"/>
        <end position="22"/>
    </location>
</feature>
<evidence type="ECO:0000313" key="9">
    <source>
        <dbReference type="Proteomes" id="UP001596410"/>
    </source>
</evidence>
<organism evidence="8 9">
    <name type="scientific">Halobacillus seohaensis</name>
    <dbReference type="NCBI Taxonomy" id="447421"/>
    <lineage>
        <taxon>Bacteria</taxon>
        <taxon>Bacillati</taxon>
        <taxon>Bacillota</taxon>
        <taxon>Bacilli</taxon>
        <taxon>Bacillales</taxon>
        <taxon>Bacillaceae</taxon>
        <taxon>Halobacillus</taxon>
    </lineage>
</organism>
<dbReference type="InterPro" id="IPR045324">
    <property type="entry name" value="Small_multidrug_res"/>
</dbReference>
<keyword evidence="5 7" id="KW-0472">Membrane</keyword>